<evidence type="ECO:0000313" key="3">
    <source>
        <dbReference type="Proteomes" id="UP000663992"/>
    </source>
</evidence>
<dbReference type="InterPro" id="IPR037522">
    <property type="entry name" value="HD_GYP_dom"/>
</dbReference>
<accession>A0ABS3D3M6</accession>
<dbReference type="Proteomes" id="UP000663992">
    <property type="component" value="Unassembled WGS sequence"/>
</dbReference>
<reference evidence="2 3" key="1">
    <citation type="submission" date="2021-03" db="EMBL/GenBank/DDBJ databases">
        <title>novel species isolated from a fishpond in China.</title>
        <authorList>
            <person name="Lu H."/>
            <person name="Cai Z."/>
        </authorList>
    </citation>
    <scope>NUCLEOTIDE SEQUENCE [LARGE SCALE GENOMIC DNA]</scope>
    <source>
        <strain evidence="2 3">Y57</strain>
    </source>
</reference>
<dbReference type="EMBL" id="JAFKCS010000539">
    <property type="protein sequence ID" value="MBN7823255.1"/>
    <property type="molecule type" value="Genomic_DNA"/>
</dbReference>
<protein>
    <submittedName>
        <fullName evidence="2">Two-component system response regulator</fullName>
    </submittedName>
</protein>
<dbReference type="PANTHER" id="PTHR45228">
    <property type="entry name" value="CYCLIC DI-GMP PHOSPHODIESTERASE TM_0186-RELATED"/>
    <property type="match status" value="1"/>
</dbReference>
<sequence>VYDALRMARPYKAPWPREKAQAFIREQSGKHFDPALVAIVEGLYEQIEALQQNLSDAPQAK</sequence>
<comment type="caution">
    <text evidence="2">The sequence shown here is derived from an EMBL/GenBank/DDBJ whole genome shotgun (WGS) entry which is preliminary data.</text>
</comment>
<feature type="domain" description="HD-GYP" evidence="1">
    <location>
        <begin position="1"/>
        <end position="56"/>
    </location>
</feature>
<proteinExistence type="predicted"/>
<dbReference type="Gene3D" id="1.10.3210.10">
    <property type="entry name" value="Hypothetical protein af1432"/>
    <property type="match status" value="1"/>
</dbReference>
<dbReference type="SUPFAM" id="SSF109604">
    <property type="entry name" value="HD-domain/PDEase-like"/>
    <property type="match status" value="1"/>
</dbReference>
<dbReference type="PROSITE" id="PS51832">
    <property type="entry name" value="HD_GYP"/>
    <property type="match status" value="1"/>
</dbReference>
<feature type="non-terminal residue" evidence="2">
    <location>
        <position position="1"/>
    </location>
</feature>
<dbReference type="InterPro" id="IPR052020">
    <property type="entry name" value="Cyclic_di-GMP/3'3'-cGAMP_PDE"/>
</dbReference>
<name>A0ABS3D3M6_9ALTE</name>
<gene>
    <name evidence="2" type="ORF">J0A65_25545</name>
</gene>
<evidence type="ECO:0000259" key="1">
    <source>
        <dbReference type="PROSITE" id="PS51832"/>
    </source>
</evidence>
<organism evidence="2 3">
    <name type="scientific">Bowmanella yangjiangensis</name>
    <dbReference type="NCBI Taxonomy" id="2811230"/>
    <lineage>
        <taxon>Bacteria</taxon>
        <taxon>Pseudomonadati</taxon>
        <taxon>Pseudomonadota</taxon>
        <taxon>Gammaproteobacteria</taxon>
        <taxon>Alteromonadales</taxon>
        <taxon>Alteromonadaceae</taxon>
        <taxon>Bowmanella</taxon>
    </lineage>
</organism>
<evidence type="ECO:0000313" key="2">
    <source>
        <dbReference type="EMBL" id="MBN7823255.1"/>
    </source>
</evidence>
<keyword evidence="3" id="KW-1185">Reference proteome</keyword>